<dbReference type="EMBL" id="JAXIOK010000024">
    <property type="protein sequence ID" value="KAK4741956.1"/>
    <property type="molecule type" value="Genomic_DNA"/>
</dbReference>
<organism evidence="1 2">
    <name type="scientific">Trapa incisa</name>
    <dbReference type="NCBI Taxonomy" id="236973"/>
    <lineage>
        <taxon>Eukaryota</taxon>
        <taxon>Viridiplantae</taxon>
        <taxon>Streptophyta</taxon>
        <taxon>Embryophyta</taxon>
        <taxon>Tracheophyta</taxon>
        <taxon>Spermatophyta</taxon>
        <taxon>Magnoliopsida</taxon>
        <taxon>eudicotyledons</taxon>
        <taxon>Gunneridae</taxon>
        <taxon>Pentapetalae</taxon>
        <taxon>rosids</taxon>
        <taxon>malvids</taxon>
        <taxon>Myrtales</taxon>
        <taxon>Lythraceae</taxon>
        <taxon>Trapa</taxon>
    </lineage>
</organism>
<dbReference type="Proteomes" id="UP001345219">
    <property type="component" value="Chromosome 19"/>
</dbReference>
<sequence>MAHVLIHSGFCAADFLYLNEAKHEELMGLSASMEVLGRPLTSLMRRLHSCPRVLRSFRSSLNLMSSKRWPSLSHTSTQNRDSRRSRRFLFRKTYITGDRLTKDDIKVYAAVVANPGSDFPSVSKWYECVSSHLAASFPGKAAGVNLGGKLLRLKSPRRGGKKAAKEREAAKKSSSKKKESVVRWKFSCGELAYNAAVTCQRSKYYFTVHGYQT</sequence>
<evidence type="ECO:0000313" key="2">
    <source>
        <dbReference type="Proteomes" id="UP001345219"/>
    </source>
</evidence>
<accession>A0AAN7GBD1</accession>
<keyword evidence="2" id="KW-1185">Reference proteome</keyword>
<comment type="caution">
    <text evidence="1">The sequence shown here is derived from an EMBL/GenBank/DDBJ whole genome shotgun (WGS) entry which is preliminary data.</text>
</comment>
<dbReference type="AlphaFoldDB" id="A0AAN7GBD1"/>
<dbReference type="SUPFAM" id="SSF47616">
    <property type="entry name" value="GST C-terminal domain-like"/>
    <property type="match status" value="1"/>
</dbReference>
<gene>
    <name evidence="1" type="ORF">SAY87_025544</name>
</gene>
<evidence type="ECO:0000313" key="1">
    <source>
        <dbReference type="EMBL" id="KAK4741956.1"/>
    </source>
</evidence>
<protein>
    <submittedName>
        <fullName evidence="1">Uncharacterized protein</fullName>
    </submittedName>
</protein>
<name>A0AAN7GBD1_9MYRT</name>
<proteinExistence type="predicted"/>
<dbReference type="InterPro" id="IPR036282">
    <property type="entry name" value="Glutathione-S-Trfase_C_sf"/>
</dbReference>
<reference evidence="1 2" key="1">
    <citation type="journal article" date="2023" name="Hortic Res">
        <title>Pangenome of water caltrop reveals structural variations and asymmetric subgenome divergence after allopolyploidization.</title>
        <authorList>
            <person name="Zhang X."/>
            <person name="Chen Y."/>
            <person name="Wang L."/>
            <person name="Yuan Y."/>
            <person name="Fang M."/>
            <person name="Shi L."/>
            <person name="Lu R."/>
            <person name="Comes H.P."/>
            <person name="Ma Y."/>
            <person name="Chen Y."/>
            <person name="Huang G."/>
            <person name="Zhou Y."/>
            <person name="Zheng Z."/>
            <person name="Qiu Y."/>
        </authorList>
    </citation>
    <scope>NUCLEOTIDE SEQUENCE [LARGE SCALE GENOMIC DNA]</scope>
    <source>
        <tissue evidence="1">Roots</tissue>
    </source>
</reference>